<comment type="caution">
    <text evidence="3">The sequence shown here is derived from an EMBL/GenBank/DDBJ whole genome shotgun (WGS) entry which is preliminary data.</text>
</comment>
<gene>
    <name evidence="3" type="ORF">M9458_019098</name>
</gene>
<evidence type="ECO:0000313" key="4">
    <source>
        <dbReference type="Proteomes" id="UP001529510"/>
    </source>
</evidence>
<protein>
    <submittedName>
        <fullName evidence="3">Uncharacterized protein</fullName>
    </submittedName>
</protein>
<proteinExistence type="predicted"/>
<evidence type="ECO:0000313" key="3">
    <source>
        <dbReference type="EMBL" id="KAL0187428.1"/>
    </source>
</evidence>
<sequence length="78" mass="9057">ELKERLVAQDKIDSRSLESLVSALTQQTLASCEDADIAEYQKKVHDWEAERRQLVQRERETKEKNQKERLSKQSVSAA</sequence>
<dbReference type="GO" id="GO:0005739">
    <property type="term" value="C:mitochondrion"/>
    <property type="evidence" value="ECO:0007669"/>
    <property type="project" value="UniProtKB-SubCell"/>
</dbReference>
<feature type="region of interest" description="Disordered" evidence="2">
    <location>
        <begin position="56"/>
        <end position="78"/>
    </location>
</feature>
<dbReference type="InterPro" id="IPR034913">
    <property type="entry name" value="mS27/PTCD2"/>
</dbReference>
<evidence type="ECO:0000256" key="1">
    <source>
        <dbReference type="ARBA" id="ARBA00004173"/>
    </source>
</evidence>
<feature type="non-terminal residue" evidence="3">
    <location>
        <position position="78"/>
    </location>
</feature>
<reference evidence="3 4" key="1">
    <citation type="submission" date="2024-05" db="EMBL/GenBank/DDBJ databases">
        <title>Genome sequencing and assembly of Indian major carp, Cirrhinus mrigala (Hamilton, 1822).</title>
        <authorList>
            <person name="Mohindra V."/>
            <person name="Chowdhury L.M."/>
            <person name="Lal K."/>
            <person name="Jena J.K."/>
        </authorList>
    </citation>
    <scope>NUCLEOTIDE SEQUENCE [LARGE SCALE GENOMIC DNA]</scope>
    <source>
        <strain evidence="3">CM1030</strain>
        <tissue evidence="3">Blood</tissue>
    </source>
</reference>
<dbReference type="Proteomes" id="UP001529510">
    <property type="component" value="Unassembled WGS sequence"/>
</dbReference>
<accession>A0ABD0QNY9</accession>
<dbReference type="EMBL" id="JAMKFB020000008">
    <property type="protein sequence ID" value="KAL0187428.1"/>
    <property type="molecule type" value="Genomic_DNA"/>
</dbReference>
<dbReference type="Pfam" id="PF10037">
    <property type="entry name" value="MRP-S27"/>
    <property type="match status" value="1"/>
</dbReference>
<evidence type="ECO:0000256" key="2">
    <source>
        <dbReference type="SAM" id="MobiDB-lite"/>
    </source>
</evidence>
<dbReference type="AlphaFoldDB" id="A0ABD0QNY9"/>
<name>A0ABD0QNY9_CIRMR</name>
<feature type="compositionally biased region" description="Basic and acidic residues" evidence="2">
    <location>
        <begin position="56"/>
        <end position="71"/>
    </location>
</feature>
<keyword evidence="4" id="KW-1185">Reference proteome</keyword>
<feature type="non-terminal residue" evidence="3">
    <location>
        <position position="1"/>
    </location>
</feature>
<organism evidence="3 4">
    <name type="scientific">Cirrhinus mrigala</name>
    <name type="common">Mrigala</name>
    <dbReference type="NCBI Taxonomy" id="683832"/>
    <lineage>
        <taxon>Eukaryota</taxon>
        <taxon>Metazoa</taxon>
        <taxon>Chordata</taxon>
        <taxon>Craniata</taxon>
        <taxon>Vertebrata</taxon>
        <taxon>Euteleostomi</taxon>
        <taxon>Actinopterygii</taxon>
        <taxon>Neopterygii</taxon>
        <taxon>Teleostei</taxon>
        <taxon>Ostariophysi</taxon>
        <taxon>Cypriniformes</taxon>
        <taxon>Cyprinidae</taxon>
        <taxon>Labeoninae</taxon>
        <taxon>Labeonini</taxon>
        <taxon>Cirrhinus</taxon>
    </lineage>
</organism>
<comment type="subcellular location">
    <subcellularLocation>
        <location evidence="1">Mitochondrion</location>
    </subcellularLocation>
</comment>